<feature type="domain" description="Heterokaryon incompatibility" evidence="1">
    <location>
        <begin position="31"/>
        <end position="118"/>
    </location>
</feature>
<name>A0A8I2YSU1_9AGAM</name>
<dbReference type="OrthoDB" id="2157530at2759"/>
<protein>
    <recommendedName>
        <fullName evidence="1">Heterokaryon incompatibility domain-containing protein</fullName>
    </recommendedName>
</protein>
<dbReference type="PANTHER" id="PTHR24148:SF64">
    <property type="entry name" value="HETEROKARYON INCOMPATIBILITY DOMAIN-CONTAINING PROTEIN"/>
    <property type="match status" value="1"/>
</dbReference>
<evidence type="ECO:0000313" key="2">
    <source>
        <dbReference type="EMBL" id="KAG6377875.1"/>
    </source>
</evidence>
<dbReference type="InterPro" id="IPR052895">
    <property type="entry name" value="HetReg/Transcr_Mod"/>
</dbReference>
<evidence type="ECO:0000313" key="3">
    <source>
        <dbReference type="Proteomes" id="UP000683000"/>
    </source>
</evidence>
<comment type="caution">
    <text evidence="2">The sequence shown here is derived from an EMBL/GenBank/DDBJ whole genome shotgun (WGS) entry which is preliminary data.</text>
</comment>
<reference evidence="2" key="1">
    <citation type="submission" date="2021-03" db="EMBL/GenBank/DDBJ databases">
        <title>Evolutionary innovations through gain and loss of genes in the ectomycorrhizal Boletales.</title>
        <authorList>
            <person name="Wu G."/>
            <person name="Miyauchi S."/>
            <person name="Morin E."/>
            <person name="Yang Z.-L."/>
            <person name="Xu J."/>
            <person name="Martin F.M."/>
        </authorList>
    </citation>
    <scope>NUCLEOTIDE SEQUENCE</scope>
    <source>
        <strain evidence="2">BR01</strain>
    </source>
</reference>
<organism evidence="2 3">
    <name type="scientific">Boletus reticuloceps</name>
    <dbReference type="NCBI Taxonomy" id="495285"/>
    <lineage>
        <taxon>Eukaryota</taxon>
        <taxon>Fungi</taxon>
        <taxon>Dikarya</taxon>
        <taxon>Basidiomycota</taxon>
        <taxon>Agaricomycotina</taxon>
        <taxon>Agaricomycetes</taxon>
        <taxon>Agaricomycetidae</taxon>
        <taxon>Boletales</taxon>
        <taxon>Boletineae</taxon>
        <taxon>Boletaceae</taxon>
        <taxon>Boletoideae</taxon>
        <taxon>Boletus</taxon>
    </lineage>
</organism>
<keyword evidence="3" id="KW-1185">Reference proteome</keyword>
<gene>
    <name evidence="2" type="ORF">JVT61DRAFT_14661</name>
</gene>
<evidence type="ECO:0000259" key="1">
    <source>
        <dbReference type="Pfam" id="PF06985"/>
    </source>
</evidence>
<sequence>MAPDRIRLIHLQTRTVRWHEVNAISWDRVWTISHVWDRGGEITIPLEGISWQSTSFSSENRFNVMFERVRQVIEPLKAEYVWMDAACIDQDRGEEKEKHVPFMGTIYSESAGCVAFGTLSPDDQFVPVVSTYDGGRKAWVCDWFERVWTFQELQLPKVLLFLSGDHVLTRNELYLWVLTMSPYLTPRYQLPPPHPEDPSLSIHDILNALSPLSRTNTQRALMQTSKRGCSTRHILDKVYGILGVLSQSFSQLTVDYDITLMQAMLNLLKLMPSEDVLDTLTFNILPPADNVHNALHWSGMVMLDGPTEHPSYETDIHHPTNAHVSATGDTSRACTVVDNAKW</sequence>
<dbReference type="Proteomes" id="UP000683000">
    <property type="component" value="Unassembled WGS sequence"/>
</dbReference>
<dbReference type="AlphaFoldDB" id="A0A8I2YSU1"/>
<accession>A0A8I2YSU1</accession>
<dbReference type="InterPro" id="IPR010730">
    <property type="entry name" value="HET"/>
</dbReference>
<dbReference type="Pfam" id="PF06985">
    <property type="entry name" value="HET"/>
    <property type="match status" value="1"/>
</dbReference>
<dbReference type="EMBL" id="JAGFBS010000008">
    <property type="protein sequence ID" value="KAG6377875.1"/>
    <property type="molecule type" value="Genomic_DNA"/>
</dbReference>
<dbReference type="PANTHER" id="PTHR24148">
    <property type="entry name" value="ANKYRIN REPEAT DOMAIN-CONTAINING PROTEIN 39 HOMOLOG-RELATED"/>
    <property type="match status" value="1"/>
</dbReference>
<proteinExistence type="predicted"/>